<dbReference type="PROSITE" id="PS01131">
    <property type="entry name" value="RRNA_A_DIMETH"/>
    <property type="match status" value="1"/>
</dbReference>
<keyword evidence="8" id="KW-1185">Reference proteome</keyword>
<dbReference type="GO" id="GO:0000179">
    <property type="term" value="F:rRNA (adenine-N6,N6-)-dimethyltransferase activity"/>
    <property type="evidence" value="ECO:0007669"/>
    <property type="project" value="UniProtKB-UniRule"/>
</dbReference>
<dbReference type="GO" id="GO:0005829">
    <property type="term" value="C:cytosol"/>
    <property type="evidence" value="ECO:0007669"/>
    <property type="project" value="TreeGrafter"/>
</dbReference>
<dbReference type="SUPFAM" id="SSF53335">
    <property type="entry name" value="S-adenosyl-L-methionine-dependent methyltransferases"/>
    <property type="match status" value="1"/>
</dbReference>
<protein>
    <submittedName>
        <fullName evidence="7">Dimethyladenosine transferase (rRNA methylation)</fullName>
    </submittedName>
</protein>
<feature type="binding site" evidence="5">
    <location>
        <position position="16"/>
    </location>
    <ligand>
        <name>S-adenosyl-L-methionine</name>
        <dbReference type="ChEBI" id="CHEBI:59789"/>
    </ligand>
</feature>
<evidence type="ECO:0000256" key="4">
    <source>
        <dbReference type="ARBA" id="ARBA00022884"/>
    </source>
</evidence>
<name>H8GBV9_9PSEU</name>
<dbReference type="Pfam" id="PF00398">
    <property type="entry name" value="RrnaAD"/>
    <property type="match status" value="1"/>
</dbReference>
<dbReference type="InterPro" id="IPR001737">
    <property type="entry name" value="KsgA/Erm"/>
</dbReference>
<evidence type="ECO:0000256" key="2">
    <source>
        <dbReference type="ARBA" id="ARBA00022679"/>
    </source>
</evidence>
<dbReference type="AlphaFoldDB" id="H8GBV9"/>
<dbReference type="CDD" id="cd02440">
    <property type="entry name" value="AdoMet_MTases"/>
    <property type="match status" value="1"/>
</dbReference>
<accession>H8GBV9</accession>
<dbReference type="GO" id="GO:0003723">
    <property type="term" value="F:RNA binding"/>
    <property type="evidence" value="ECO:0007669"/>
    <property type="project" value="UniProtKB-UniRule"/>
</dbReference>
<dbReference type="HOGENOM" id="CLU_041220_3_1_11"/>
<dbReference type="RefSeq" id="WP_005442736.1">
    <property type="nucleotide sequence ID" value="NZ_CM001466.1"/>
</dbReference>
<dbReference type="PROSITE" id="PS51689">
    <property type="entry name" value="SAM_RNA_A_N6_MT"/>
    <property type="match status" value="1"/>
</dbReference>
<organism evidence="7 8">
    <name type="scientific">Saccharomonospora azurea NA-128</name>
    <dbReference type="NCBI Taxonomy" id="882081"/>
    <lineage>
        <taxon>Bacteria</taxon>
        <taxon>Bacillati</taxon>
        <taxon>Actinomycetota</taxon>
        <taxon>Actinomycetes</taxon>
        <taxon>Pseudonocardiales</taxon>
        <taxon>Pseudonocardiaceae</taxon>
        <taxon>Saccharomonospora</taxon>
    </lineage>
</organism>
<keyword evidence="4 5" id="KW-0694">RNA-binding</keyword>
<gene>
    <name evidence="7" type="ORF">SacazDRAFT_02875</name>
</gene>
<feature type="binding site" evidence="5">
    <location>
        <position position="63"/>
    </location>
    <ligand>
        <name>S-adenosyl-L-methionine</name>
        <dbReference type="ChEBI" id="CHEBI:59789"/>
    </ligand>
</feature>
<dbReference type="InterPro" id="IPR020598">
    <property type="entry name" value="rRNA_Ade_methylase_Trfase_N"/>
</dbReference>
<reference evidence="7 8" key="1">
    <citation type="journal article" date="2012" name="Stand. Genomic Sci.">
        <title>Genome sequence of the soil bacterium Saccharomonospora azurea type strain (NA-128(T)).</title>
        <authorList>
            <person name="Klenk H.P."/>
            <person name="Held B."/>
            <person name="Lucas S."/>
            <person name="Lapidus A."/>
            <person name="Copeland A."/>
            <person name="Hammon N."/>
            <person name="Pitluck S."/>
            <person name="Goodwin L.A."/>
            <person name="Han C."/>
            <person name="Tapia R."/>
            <person name="Brambilla E.M."/>
            <person name="Potter G."/>
            <person name="Land M."/>
            <person name="Ivanova N."/>
            <person name="Rohde M."/>
            <person name="Goker M."/>
            <person name="Detter J.C."/>
            <person name="Kyrpides N.C."/>
            <person name="Woyke T."/>
        </authorList>
    </citation>
    <scope>NUCLEOTIDE SEQUENCE [LARGE SCALE GENOMIC DNA]</scope>
    <source>
        <strain evidence="7 8">NA-128</strain>
    </source>
</reference>
<feature type="binding site" evidence="5">
    <location>
        <position position="18"/>
    </location>
    <ligand>
        <name>S-adenosyl-L-methionine</name>
        <dbReference type="ChEBI" id="CHEBI:59789"/>
    </ligand>
</feature>
<evidence type="ECO:0000256" key="3">
    <source>
        <dbReference type="ARBA" id="ARBA00022691"/>
    </source>
</evidence>
<proteinExistence type="inferred from homology"/>
<sequence>MSHRSRHGGRHELGQNFLVHRPTIDRIVTLVASTAGPILEIGAGDGALTRPLTGLGRSVTAIEIDEHRVRMLRRRVPRATVVQGDAVTELTALTRSLDRPVVVGNLPYHLTTPILRRLLTERRWQHAVLLTQWEVARKRAGVGGSTMLTAQTTPWFVFELHGRVPAHGFRPVPSVDGGLLSITRRGSPLVDPAHRRRYEAFVRALFTGRGRGLESIVATWTGWSRSTARRALDRARIRSGSLPRDLDPHQWAQLWEVVGTRPDKVAEPGRSRIRVDGGTTVERRRRCRPNDQ</sequence>
<dbReference type="PANTHER" id="PTHR11727">
    <property type="entry name" value="DIMETHYLADENOSINE TRANSFERASE"/>
    <property type="match status" value="1"/>
</dbReference>
<dbReference type="Proteomes" id="UP000004705">
    <property type="component" value="Chromosome"/>
</dbReference>
<dbReference type="PANTHER" id="PTHR11727:SF7">
    <property type="entry name" value="DIMETHYLADENOSINE TRANSFERASE-RELATED"/>
    <property type="match status" value="1"/>
</dbReference>
<evidence type="ECO:0000256" key="1">
    <source>
        <dbReference type="ARBA" id="ARBA00022603"/>
    </source>
</evidence>
<dbReference type="EMBL" id="CM001466">
    <property type="protein sequence ID" value="EHY89762.1"/>
    <property type="molecule type" value="Genomic_DNA"/>
</dbReference>
<dbReference type="SMART" id="SM00650">
    <property type="entry name" value="rADc"/>
    <property type="match status" value="1"/>
</dbReference>
<feature type="binding site" evidence="5">
    <location>
        <position position="42"/>
    </location>
    <ligand>
        <name>S-adenosyl-L-methionine</name>
        <dbReference type="ChEBI" id="CHEBI:59789"/>
    </ligand>
</feature>
<dbReference type="InterPro" id="IPR029063">
    <property type="entry name" value="SAM-dependent_MTases_sf"/>
</dbReference>
<keyword evidence="1 5" id="KW-0489">Methyltransferase</keyword>
<keyword evidence="2 5" id="KW-0808">Transferase</keyword>
<evidence type="ECO:0000256" key="5">
    <source>
        <dbReference type="PROSITE-ProRule" id="PRU01026"/>
    </source>
</evidence>
<dbReference type="NCBIfam" id="NF000499">
    <property type="entry name" value="Erm23S_rRNA_broad"/>
    <property type="match status" value="1"/>
</dbReference>
<keyword evidence="3 5" id="KW-0949">S-adenosyl-L-methionine</keyword>
<comment type="similarity">
    <text evidence="5">Belongs to the class I-like SAM-binding methyltransferase superfamily. rRNA adenine N(6)-methyltransferase family.</text>
</comment>
<dbReference type="Gene3D" id="3.40.50.150">
    <property type="entry name" value="Vaccinia Virus protein VP39"/>
    <property type="match status" value="1"/>
</dbReference>
<evidence type="ECO:0000259" key="6">
    <source>
        <dbReference type="SMART" id="SM00650"/>
    </source>
</evidence>
<dbReference type="OrthoDB" id="3616874at2"/>
<feature type="binding site" evidence="5">
    <location>
        <position position="105"/>
    </location>
    <ligand>
        <name>S-adenosyl-L-methionine</name>
        <dbReference type="ChEBI" id="CHEBI:59789"/>
    </ligand>
</feature>
<evidence type="ECO:0000313" key="7">
    <source>
        <dbReference type="EMBL" id="EHY89762.1"/>
    </source>
</evidence>
<dbReference type="InterPro" id="IPR020596">
    <property type="entry name" value="rRNA_Ade_Mease_Trfase_CS"/>
</dbReference>
<evidence type="ECO:0000313" key="8">
    <source>
        <dbReference type="Proteomes" id="UP000004705"/>
    </source>
</evidence>
<feature type="binding site" evidence="5">
    <location>
        <position position="85"/>
    </location>
    <ligand>
        <name>S-adenosyl-L-methionine</name>
        <dbReference type="ChEBI" id="CHEBI:59789"/>
    </ligand>
</feature>
<feature type="domain" description="Ribosomal RNA adenine methylase transferase N-terminal" evidence="6">
    <location>
        <begin position="23"/>
        <end position="186"/>
    </location>
</feature>